<evidence type="ECO:0000313" key="4">
    <source>
        <dbReference type="Proteomes" id="UP000278143"/>
    </source>
</evidence>
<protein>
    <submittedName>
        <fullName evidence="3">Uncharacterized protein</fullName>
    </submittedName>
</protein>
<evidence type="ECO:0000256" key="1">
    <source>
        <dbReference type="SAM" id="MobiDB-lite"/>
    </source>
</evidence>
<feature type="transmembrane region" description="Helical" evidence="2">
    <location>
        <begin position="164"/>
        <end position="189"/>
    </location>
</feature>
<feature type="region of interest" description="Disordered" evidence="1">
    <location>
        <begin position="361"/>
        <end position="383"/>
    </location>
</feature>
<proteinExistence type="predicted"/>
<evidence type="ECO:0000256" key="2">
    <source>
        <dbReference type="SAM" id="Phobius"/>
    </source>
</evidence>
<dbReference type="AlphaFoldDB" id="A0A4P9YRK6"/>
<keyword evidence="2" id="KW-0472">Membrane</keyword>
<feature type="transmembrane region" description="Helical" evidence="2">
    <location>
        <begin position="195"/>
        <end position="228"/>
    </location>
</feature>
<keyword evidence="2" id="KW-1133">Transmembrane helix</keyword>
<feature type="region of interest" description="Disordered" evidence="1">
    <location>
        <begin position="314"/>
        <end position="337"/>
    </location>
</feature>
<accession>A0A4P9YRK6</accession>
<feature type="transmembrane region" description="Helical" evidence="2">
    <location>
        <begin position="120"/>
        <end position="143"/>
    </location>
</feature>
<keyword evidence="4" id="KW-1185">Reference proteome</keyword>
<dbReference type="OrthoDB" id="5594352at2759"/>
<keyword evidence="2" id="KW-0812">Transmembrane</keyword>
<dbReference type="EMBL" id="KZ992031">
    <property type="protein sequence ID" value="RKP22496.1"/>
    <property type="molecule type" value="Genomic_DNA"/>
</dbReference>
<organism evidence="3 4">
    <name type="scientific">Syncephalis pseudoplumigaleata</name>
    <dbReference type="NCBI Taxonomy" id="1712513"/>
    <lineage>
        <taxon>Eukaryota</taxon>
        <taxon>Fungi</taxon>
        <taxon>Fungi incertae sedis</taxon>
        <taxon>Zoopagomycota</taxon>
        <taxon>Zoopagomycotina</taxon>
        <taxon>Zoopagomycetes</taxon>
        <taxon>Zoopagales</taxon>
        <taxon>Piptocephalidaceae</taxon>
        <taxon>Syncephalis</taxon>
    </lineage>
</organism>
<feature type="transmembrane region" description="Helical" evidence="2">
    <location>
        <begin position="249"/>
        <end position="270"/>
    </location>
</feature>
<evidence type="ECO:0000313" key="3">
    <source>
        <dbReference type="EMBL" id="RKP22496.1"/>
    </source>
</evidence>
<feature type="transmembrane region" description="Helical" evidence="2">
    <location>
        <begin position="97"/>
        <end position="114"/>
    </location>
</feature>
<dbReference type="Proteomes" id="UP000278143">
    <property type="component" value="Unassembled WGS sequence"/>
</dbReference>
<name>A0A4P9YRK6_9FUNG</name>
<reference evidence="4" key="1">
    <citation type="journal article" date="2018" name="Nat. Microbiol.">
        <title>Leveraging single-cell genomics to expand the fungal tree of life.</title>
        <authorList>
            <person name="Ahrendt S.R."/>
            <person name="Quandt C.A."/>
            <person name="Ciobanu D."/>
            <person name="Clum A."/>
            <person name="Salamov A."/>
            <person name="Andreopoulos B."/>
            <person name="Cheng J.F."/>
            <person name="Woyke T."/>
            <person name="Pelin A."/>
            <person name="Henrissat B."/>
            <person name="Reynolds N.K."/>
            <person name="Benny G.L."/>
            <person name="Smith M.E."/>
            <person name="James T.Y."/>
            <person name="Grigoriev I.V."/>
        </authorList>
    </citation>
    <scope>NUCLEOTIDE SEQUENCE [LARGE SCALE GENOMIC DNA]</scope>
    <source>
        <strain evidence="4">Benny S71-1</strain>
    </source>
</reference>
<feature type="transmembrane region" description="Helical" evidence="2">
    <location>
        <begin position="65"/>
        <end position="85"/>
    </location>
</feature>
<gene>
    <name evidence="3" type="ORF">SYNPS1DRAFT_31901</name>
</gene>
<sequence length="383" mass="41690">MATCCCCCCSWNVCFCMNFESVAKATKHAASQVSDKASQVSDKASQAVKQANPLDKLTSGILAPIRYLSIIALVVYFVLFLMHCWRFKQTRNKHHAVMAFSLLLAVTGTILQLATRESKIIAISFPVNAAANFVALSLCAYLLGRWSRSMDGFSSAINRFAYPISILWSCAFAFGSASVVLAWVLIISLFNTHNIIVIIAKFAFFFPLFYVGHSILIAGTSTLLSYALAMFITCPRHNAPGVAIKRRQIILLVVLFALLSGASLSMLFFVPYPSYCIMAVFYLAALFPQTALTGFDAEPCLVVASSEMASASARVASEPSHGRSTKKKPSPPSHLRVMHLPNADLASNGPLSCIAGIHRLSPATSPGELESVMINDEPERRRK</sequence>